<dbReference type="InterPro" id="IPR027417">
    <property type="entry name" value="P-loop_NTPase"/>
</dbReference>
<protein>
    <recommendedName>
        <fullName evidence="9">Signal recognition particle protein</fullName>
        <ecNumber evidence="9">3.6.5.4</ecNumber>
    </recommendedName>
    <alternativeName>
        <fullName evidence="9">Fifty-four homolog</fullName>
    </alternativeName>
</protein>
<evidence type="ECO:0000256" key="1">
    <source>
        <dbReference type="ARBA" id="ARBA00005450"/>
    </source>
</evidence>
<dbReference type="InterPro" id="IPR004780">
    <property type="entry name" value="SRP"/>
</dbReference>
<dbReference type="SMART" id="SM00962">
    <property type="entry name" value="SRP54"/>
    <property type="match status" value="1"/>
</dbReference>
<dbReference type="Proteomes" id="UP000614410">
    <property type="component" value="Unassembled WGS sequence"/>
</dbReference>
<feature type="domain" description="Signal recognition particle SRP54 helical bundle" evidence="12">
    <location>
        <begin position="1"/>
        <end position="86"/>
    </location>
</feature>
<dbReference type="Pfam" id="PF00448">
    <property type="entry name" value="SRP54"/>
    <property type="match status" value="1"/>
</dbReference>
<feature type="binding site" evidence="9">
    <location>
        <begin position="247"/>
        <end position="250"/>
    </location>
    <ligand>
        <name>GTP</name>
        <dbReference type="ChEBI" id="CHEBI:37565"/>
    </ligand>
</feature>
<dbReference type="SUPFAM" id="SSF47446">
    <property type="entry name" value="Signal peptide-binding domain"/>
    <property type="match status" value="1"/>
</dbReference>
<evidence type="ECO:0000313" key="14">
    <source>
        <dbReference type="Proteomes" id="UP000614410"/>
    </source>
</evidence>
<dbReference type="AlphaFoldDB" id="A0A934NH92"/>
<evidence type="ECO:0000256" key="7">
    <source>
        <dbReference type="ARBA" id="ARBA00023274"/>
    </source>
</evidence>
<keyword evidence="7 9" id="KW-0687">Ribonucleoprotein</keyword>
<dbReference type="InterPro" id="IPR042101">
    <property type="entry name" value="SRP54_N_sf"/>
</dbReference>
<evidence type="ECO:0000259" key="10">
    <source>
        <dbReference type="SMART" id="SM00382"/>
    </source>
</evidence>
<comment type="caution">
    <text evidence="13">The sequence shown here is derived from an EMBL/GenBank/DDBJ whole genome shotgun (WGS) entry which is preliminary data.</text>
</comment>
<dbReference type="PANTHER" id="PTHR11564:SF5">
    <property type="entry name" value="SIGNAL RECOGNITION PARTICLE SUBUNIT SRP54"/>
    <property type="match status" value="1"/>
</dbReference>
<dbReference type="GO" id="GO:0006614">
    <property type="term" value="P:SRP-dependent cotranslational protein targeting to membrane"/>
    <property type="evidence" value="ECO:0007669"/>
    <property type="project" value="InterPro"/>
</dbReference>
<dbReference type="CDD" id="cd18539">
    <property type="entry name" value="SRP_G"/>
    <property type="match status" value="1"/>
</dbReference>
<evidence type="ECO:0000256" key="9">
    <source>
        <dbReference type="HAMAP-Rule" id="MF_00306"/>
    </source>
</evidence>
<dbReference type="Gene3D" id="3.40.50.300">
    <property type="entry name" value="P-loop containing nucleotide triphosphate hydrolases"/>
    <property type="match status" value="1"/>
</dbReference>
<comment type="subunit">
    <text evidence="9">Part of the signal recognition particle protein translocation system, which is composed of SRP and FtsY.</text>
</comment>
<evidence type="ECO:0000256" key="4">
    <source>
        <dbReference type="ARBA" id="ARBA00022884"/>
    </source>
</evidence>
<evidence type="ECO:0000256" key="5">
    <source>
        <dbReference type="ARBA" id="ARBA00023134"/>
    </source>
</evidence>
<organism evidence="13 14">
    <name type="scientific">Candidatus Amunia macphersoniae</name>
    <dbReference type="NCBI Taxonomy" id="3127014"/>
    <lineage>
        <taxon>Bacteria</taxon>
        <taxon>Bacillati</taxon>
        <taxon>Candidatus Dormiibacterota</taxon>
        <taxon>Candidatus Dormibacteria</taxon>
        <taxon>Candidatus Aeolococcales</taxon>
        <taxon>Candidatus Aeolococcaceae</taxon>
        <taxon>Candidatus Amunia</taxon>
    </lineage>
</organism>
<dbReference type="EMBL" id="JAEKNN010000058">
    <property type="protein sequence ID" value="MBJ7610266.1"/>
    <property type="molecule type" value="Genomic_DNA"/>
</dbReference>
<dbReference type="InterPro" id="IPR036891">
    <property type="entry name" value="Signal_recog_part_SRP54_M_sf"/>
</dbReference>
<keyword evidence="6 9" id="KW-0733">Signal recognition particle</keyword>
<keyword evidence="4 9" id="KW-0694">RNA-binding</keyword>
<dbReference type="InterPro" id="IPR003593">
    <property type="entry name" value="AAA+_ATPase"/>
</dbReference>
<evidence type="ECO:0000313" key="13">
    <source>
        <dbReference type="EMBL" id="MBJ7610266.1"/>
    </source>
</evidence>
<dbReference type="InterPro" id="IPR000897">
    <property type="entry name" value="SRP54_GTPase_dom"/>
</dbReference>
<dbReference type="Gene3D" id="1.20.120.140">
    <property type="entry name" value="Signal recognition particle SRP54, nucleotide-binding domain"/>
    <property type="match status" value="1"/>
</dbReference>
<evidence type="ECO:0000259" key="12">
    <source>
        <dbReference type="SMART" id="SM00963"/>
    </source>
</evidence>
<evidence type="ECO:0000256" key="3">
    <source>
        <dbReference type="ARBA" id="ARBA00022801"/>
    </source>
</evidence>
<feature type="binding site" evidence="9">
    <location>
        <begin position="107"/>
        <end position="114"/>
    </location>
    <ligand>
        <name>GTP</name>
        <dbReference type="ChEBI" id="CHEBI:37565"/>
    </ligand>
</feature>
<comment type="function">
    <text evidence="9">Involved in targeting and insertion of nascent membrane proteins into the cytoplasmic membrane. Binds to the hydrophobic signal sequence of the ribosome-nascent chain (RNC) as it emerges from the ribosomes. The SRP-RNC complex is then targeted to the cytoplasmic membrane where it interacts with the SRP receptor FtsY.</text>
</comment>
<dbReference type="InterPro" id="IPR013822">
    <property type="entry name" value="Signal_recog_particl_SRP54_hlx"/>
</dbReference>
<evidence type="ECO:0000259" key="11">
    <source>
        <dbReference type="SMART" id="SM00962"/>
    </source>
</evidence>
<keyword evidence="3 9" id="KW-0378">Hydrolase</keyword>
<dbReference type="PANTHER" id="PTHR11564">
    <property type="entry name" value="SIGNAL RECOGNITION PARTICLE 54K PROTEIN SRP54"/>
    <property type="match status" value="1"/>
</dbReference>
<feature type="domain" description="AAA+ ATPase" evidence="10">
    <location>
        <begin position="99"/>
        <end position="246"/>
    </location>
</feature>
<dbReference type="GO" id="GO:0008312">
    <property type="term" value="F:7S RNA binding"/>
    <property type="evidence" value="ECO:0007669"/>
    <property type="project" value="InterPro"/>
</dbReference>
<comment type="subcellular location">
    <subcellularLocation>
        <location evidence="9">Cytoplasm</location>
    </subcellularLocation>
    <text evidence="9">The SRP-RNC complex is targeted to the cytoplasmic membrane.</text>
</comment>
<dbReference type="GO" id="GO:0048500">
    <property type="term" value="C:signal recognition particle"/>
    <property type="evidence" value="ECO:0007669"/>
    <property type="project" value="UniProtKB-UniRule"/>
</dbReference>
<evidence type="ECO:0000256" key="2">
    <source>
        <dbReference type="ARBA" id="ARBA00022741"/>
    </source>
</evidence>
<proteinExistence type="inferred from homology"/>
<dbReference type="NCBIfam" id="TIGR00959">
    <property type="entry name" value="ffh"/>
    <property type="match status" value="1"/>
</dbReference>
<feature type="domain" description="SRP54-type proteins GTP-binding" evidence="11">
    <location>
        <begin position="100"/>
        <end position="295"/>
    </location>
</feature>
<dbReference type="HAMAP" id="MF_00306">
    <property type="entry name" value="SRP54"/>
    <property type="match status" value="1"/>
</dbReference>
<comment type="catalytic activity">
    <reaction evidence="8 9">
        <text>GTP + H2O = GDP + phosphate + H(+)</text>
        <dbReference type="Rhea" id="RHEA:19669"/>
        <dbReference type="ChEBI" id="CHEBI:15377"/>
        <dbReference type="ChEBI" id="CHEBI:15378"/>
        <dbReference type="ChEBI" id="CHEBI:37565"/>
        <dbReference type="ChEBI" id="CHEBI:43474"/>
        <dbReference type="ChEBI" id="CHEBI:58189"/>
        <dbReference type="EC" id="3.6.5.4"/>
    </reaction>
</comment>
<evidence type="ECO:0000256" key="6">
    <source>
        <dbReference type="ARBA" id="ARBA00023135"/>
    </source>
</evidence>
<sequence>MFDSLSDRLGDVFKRFSGKGKLSKEDVEAGLREVRLALLEADVNFKVARAFVERIRERAVQTEVLESLTPGQNIVKIVNDELTALLGGEQRKLRYQPQPPTVVMLLGLQGSGKTTTAAKLALAVRKEGHRPLLVAADTYRPAAALQLERLGKDNQIPVAMPDGRAKPPELCRRGVDEAKRLNCDVVILDTAGRLQIDQVMLDELTEVRRTVEVHDTVLVVDAMTGQEAVNVARAFEEAVGVEGVILTKLDGDARGGAALSMREAIGKPILYCGIGEKVSEFEAFAPDRMASRILGMGDILTLIERAQENVDQAHAEEMLERSFAGKLTMQDWLEQMRQVRKMGPLEGVFGMMPGGKKLLAQAQQQGGAIPGEKDLARMEAIVLSMTTQERRHPEVIKGSRRKRIAAGSGSSIAEVNKLLKGFDQMQAMMKMLGAGGKGAKGMRGKARMLKQLRNIDTSQLPL</sequence>
<feature type="binding site" evidence="9">
    <location>
        <begin position="189"/>
        <end position="193"/>
    </location>
    <ligand>
        <name>GTP</name>
        <dbReference type="ChEBI" id="CHEBI:37565"/>
    </ligand>
</feature>
<accession>A0A934NH92</accession>
<evidence type="ECO:0000256" key="8">
    <source>
        <dbReference type="ARBA" id="ARBA00048027"/>
    </source>
</evidence>
<dbReference type="InterPro" id="IPR004125">
    <property type="entry name" value="Signal_recog_particle_SRP54_M"/>
</dbReference>
<dbReference type="Pfam" id="PF02978">
    <property type="entry name" value="SRP_SPB"/>
    <property type="match status" value="1"/>
</dbReference>
<dbReference type="Pfam" id="PF02881">
    <property type="entry name" value="SRP54_N"/>
    <property type="match status" value="1"/>
</dbReference>
<gene>
    <name evidence="9 13" type="primary">ffh</name>
    <name evidence="13" type="ORF">JF887_12665</name>
</gene>
<comment type="similarity">
    <text evidence="1 9">Belongs to the GTP-binding SRP family. SRP54 subfamily.</text>
</comment>
<reference evidence="13 14" key="1">
    <citation type="submission" date="2020-10" db="EMBL/GenBank/DDBJ databases">
        <title>Ca. Dormibacterota MAGs.</title>
        <authorList>
            <person name="Montgomery K."/>
        </authorList>
    </citation>
    <scope>NUCLEOTIDE SEQUENCE [LARGE SCALE GENOMIC DNA]</scope>
    <source>
        <strain evidence="13">Mitchell_Peninsula_5</strain>
    </source>
</reference>
<comment type="domain">
    <text evidence="9">Composed of three domains: the N-terminal N domain, which is responsible for interactions with the ribosome, the central G domain, which binds GTP, and the C-terminal M domain, which binds the RNA and the signal sequence of the RNC.</text>
</comment>
<keyword evidence="5 9" id="KW-0342">GTP-binding</keyword>
<dbReference type="EC" id="3.6.5.4" evidence="9"/>
<dbReference type="GO" id="GO:0003924">
    <property type="term" value="F:GTPase activity"/>
    <property type="evidence" value="ECO:0007669"/>
    <property type="project" value="UniProtKB-UniRule"/>
</dbReference>
<keyword evidence="2 9" id="KW-0547">Nucleotide-binding</keyword>
<name>A0A934NH92_9BACT</name>
<dbReference type="InterPro" id="IPR022941">
    <property type="entry name" value="SRP54"/>
</dbReference>
<dbReference type="GO" id="GO:0005525">
    <property type="term" value="F:GTP binding"/>
    <property type="evidence" value="ECO:0007669"/>
    <property type="project" value="UniProtKB-UniRule"/>
</dbReference>
<dbReference type="SUPFAM" id="SSF52540">
    <property type="entry name" value="P-loop containing nucleoside triphosphate hydrolases"/>
    <property type="match status" value="1"/>
</dbReference>
<dbReference type="SMART" id="SM00963">
    <property type="entry name" value="SRP54_N"/>
    <property type="match status" value="1"/>
</dbReference>
<dbReference type="Gene3D" id="1.10.260.30">
    <property type="entry name" value="Signal recognition particle, SRP54 subunit, M-domain"/>
    <property type="match status" value="1"/>
</dbReference>
<dbReference type="SMART" id="SM00382">
    <property type="entry name" value="AAA"/>
    <property type="match status" value="1"/>
</dbReference>
<keyword evidence="9" id="KW-0963">Cytoplasm</keyword>